<keyword evidence="6" id="KW-0961">Cell wall biogenesis/degradation</keyword>
<keyword evidence="2" id="KW-0732">Signal</keyword>
<feature type="domain" description="Peptidase S11 D-alanyl-D-alanine carboxypeptidase A N-terminal" evidence="10">
    <location>
        <begin position="57"/>
        <end position="285"/>
    </location>
</feature>
<dbReference type="Gene3D" id="3.40.710.10">
    <property type="entry name" value="DD-peptidase/beta-lactamase superfamily"/>
    <property type="match status" value="1"/>
</dbReference>
<dbReference type="PANTHER" id="PTHR21581">
    <property type="entry name" value="D-ALANYL-D-ALANINE CARBOXYPEPTIDASE"/>
    <property type="match status" value="1"/>
</dbReference>
<dbReference type="InterPro" id="IPR001967">
    <property type="entry name" value="Peptidase_S11_N"/>
</dbReference>
<evidence type="ECO:0000256" key="9">
    <source>
        <dbReference type="RuleBase" id="RU004016"/>
    </source>
</evidence>
<dbReference type="InterPro" id="IPR018044">
    <property type="entry name" value="Peptidase_S11"/>
</dbReference>
<sequence>MKKLTVLVTILVVLLVFMMVSFSSAKGSIQLISPLSKGEKVLGINQWFPGDVDGVDTGAPQVTAEVSLFIETNSGDVLFAKNPKRKLPIASLVKVMTVLVALEHKNMDDKFVVSQGAADMEPDKMLLVAGEKLTLRELLDGIFLISANDGAEVIAEGTTGDRQEFIKLMNDKAKQLGMKDTYFANPTGLDEDSGSSYSTAYDMVILTRYLIRRYPEVVEISSTEHIYLPQTEDHQDYDMYSGINLLTTYPGVVGFKTGYTPEAGLTLITLARKNGHEVIGILLGSGSRRDEARELLDYSFGKLK</sequence>
<evidence type="ECO:0000259" key="10">
    <source>
        <dbReference type="Pfam" id="PF00768"/>
    </source>
</evidence>
<evidence type="ECO:0000256" key="6">
    <source>
        <dbReference type="ARBA" id="ARBA00023316"/>
    </source>
</evidence>
<dbReference type="GO" id="GO:0071555">
    <property type="term" value="P:cell wall organization"/>
    <property type="evidence" value="ECO:0007669"/>
    <property type="project" value="UniProtKB-KW"/>
</dbReference>
<dbReference type="AlphaFoldDB" id="A0A1F5JGF9"/>
<evidence type="ECO:0000256" key="8">
    <source>
        <dbReference type="PIRSR" id="PIRSR618044-2"/>
    </source>
</evidence>
<feature type="active site" description="Proton acceptor" evidence="7">
    <location>
        <position position="94"/>
    </location>
</feature>
<dbReference type="PRINTS" id="PR00725">
    <property type="entry name" value="DADACBPTASE1"/>
</dbReference>
<feature type="active site" evidence="7">
    <location>
        <position position="146"/>
    </location>
</feature>
<dbReference type="GO" id="GO:0009002">
    <property type="term" value="F:serine-type D-Ala-D-Ala carboxypeptidase activity"/>
    <property type="evidence" value="ECO:0007669"/>
    <property type="project" value="InterPro"/>
</dbReference>
<name>A0A1F5JGF9_9BACT</name>
<dbReference type="GO" id="GO:0009252">
    <property type="term" value="P:peptidoglycan biosynthetic process"/>
    <property type="evidence" value="ECO:0007669"/>
    <property type="project" value="UniProtKB-KW"/>
</dbReference>
<evidence type="ECO:0000256" key="3">
    <source>
        <dbReference type="ARBA" id="ARBA00022801"/>
    </source>
</evidence>
<evidence type="ECO:0000313" key="11">
    <source>
        <dbReference type="EMBL" id="OGE27715.1"/>
    </source>
</evidence>
<evidence type="ECO:0000256" key="2">
    <source>
        <dbReference type="ARBA" id="ARBA00022729"/>
    </source>
</evidence>
<dbReference type="Pfam" id="PF00768">
    <property type="entry name" value="Peptidase_S11"/>
    <property type="match status" value="1"/>
</dbReference>
<protein>
    <recommendedName>
        <fullName evidence="10">Peptidase S11 D-alanyl-D-alanine carboxypeptidase A N-terminal domain-containing protein</fullName>
    </recommendedName>
</protein>
<feature type="active site" description="Acyl-ester intermediate" evidence="7">
    <location>
        <position position="91"/>
    </location>
</feature>
<evidence type="ECO:0000256" key="7">
    <source>
        <dbReference type="PIRSR" id="PIRSR618044-1"/>
    </source>
</evidence>
<dbReference type="EMBL" id="MFCP01000032">
    <property type="protein sequence ID" value="OGE27715.1"/>
    <property type="molecule type" value="Genomic_DNA"/>
</dbReference>
<dbReference type="PANTHER" id="PTHR21581:SF6">
    <property type="entry name" value="TRAFFICKING PROTEIN PARTICLE COMPLEX SUBUNIT 12"/>
    <property type="match status" value="1"/>
</dbReference>
<organism evidence="11 12">
    <name type="scientific">Candidatus Daviesbacteria bacterium RIFCSPHIGHO2_01_FULL_40_11</name>
    <dbReference type="NCBI Taxonomy" id="1797762"/>
    <lineage>
        <taxon>Bacteria</taxon>
        <taxon>Candidatus Daviesiibacteriota</taxon>
    </lineage>
</organism>
<evidence type="ECO:0000256" key="1">
    <source>
        <dbReference type="ARBA" id="ARBA00007164"/>
    </source>
</evidence>
<dbReference type="InterPro" id="IPR012338">
    <property type="entry name" value="Beta-lactam/transpept-like"/>
</dbReference>
<keyword evidence="3" id="KW-0378">Hydrolase</keyword>
<evidence type="ECO:0000313" key="12">
    <source>
        <dbReference type="Proteomes" id="UP000177555"/>
    </source>
</evidence>
<keyword evidence="5" id="KW-0573">Peptidoglycan synthesis</keyword>
<feature type="binding site" evidence="8">
    <location>
        <position position="256"/>
    </location>
    <ligand>
        <name>substrate</name>
    </ligand>
</feature>
<proteinExistence type="inferred from homology"/>
<accession>A0A1F5JGF9</accession>
<gene>
    <name evidence="11" type="ORF">A2867_04430</name>
</gene>
<dbReference type="Proteomes" id="UP000177555">
    <property type="component" value="Unassembled WGS sequence"/>
</dbReference>
<comment type="similarity">
    <text evidence="1 9">Belongs to the peptidase S11 family.</text>
</comment>
<evidence type="ECO:0000256" key="4">
    <source>
        <dbReference type="ARBA" id="ARBA00022960"/>
    </source>
</evidence>
<dbReference type="SUPFAM" id="SSF56601">
    <property type="entry name" value="beta-lactamase/transpeptidase-like"/>
    <property type="match status" value="1"/>
</dbReference>
<keyword evidence="4" id="KW-0133">Cell shape</keyword>
<reference evidence="11 12" key="1">
    <citation type="journal article" date="2016" name="Nat. Commun.">
        <title>Thousands of microbial genomes shed light on interconnected biogeochemical processes in an aquifer system.</title>
        <authorList>
            <person name="Anantharaman K."/>
            <person name="Brown C.T."/>
            <person name="Hug L.A."/>
            <person name="Sharon I."/>
            <person name="Castelle C.J."/>
            <person name="Probst A.J."/>
            <person name="Thomas B.C."/>
            <person name="Singh A."/>
            <person name="Wilkins M.J."/>
            <person name="Karaoz U."/>
            <person name="Brodie E.L."/>
            <person name="Williams K.H."/>
            <person name="Hubbard S.S."/>
            <person name="Banfield J.F."/>
        </authorList>
    </citation>
    <scope>NUCLEOTIDE SEQUENCE [LARGE SCALE GENOMIC DNA]</scope>
</reference>
<dbReference type="GO" id="GO:0006508">
    <property type="term" value="P:proteolysis"/>
    <property type="evidence" value="ECO:0007669"/>
    <property type="project" value="InterPro"/>
</dbReference>
<dbReference type="GO" id="GO:0008360">
    <property type="term" value="P:regulation of cell shape"/>
    <property type="evidence" value="ECO:0007669"/>
    <property type="project" value="UniProtKB-KW"/>
</dbReference>
<comment type="caution">
    <text evidence="11">The sequence shown here is derived from an EMBL/GenBank/DDBJ whole genome shotgun (WGS) entry which is preliminary data.</text>
</comment>
<evidence type="ECO:0000256" key="5">
    <source>
        <dbReference type="ARBA" id="ARBA00022984"/>
    </source>
</evidence>